<sequence>MFAGMSIKSIKYMRAKESDIVSNSELVYENILKSILKLSETSVQIYDDIHNIVNNIKQNKAIATQVRVVVLKIPIEKISSFVIAMLPTKGKFNATEIYNFLTNVIIMS</sequence>
<accession>A0A397S981</accession>
<proteinExistence type="predicted"/>
<name>A0A397S981_9GLOM</name>
<reference evidence="1 2" key="1">
    <citation type="submission" date="2018-06" db="EMBL/GenBank/DDBJ databases">
        <title>Comparative genomics reveals the genomic features of Rhizophagus irregularis, R. cerebriforme, R. diaphanum and Gigaspora rosea, and their symbiotic lifestyle signature.</title>
        <authorList>
            <person name="Morin E."/>
            <person name="San Clemente H."/>
            <person name="Chen E.C.H."/>
            <person name="De La Providencia I."/>
            <person name="Hainaut M."/>
            <person name="Kuo A."/>
            <person name="Kohler A."/>
            <person name="Murat C."/>
            <person name="Tang N."/>
            <person name="Roy S."/>
            <person name="Loubradou J."/>
            <person name="Henrissat B."/>
            <person name="Grigoriev I.V."/>
            <person name="Corradi N."/>
            <person name="Roux C."/>
            <person name="Martin F.M."/>
        </authorList>
    </citation>
    <scope>NUCLEOTIDE SEQUENCE [LARGE SCALE GENOMIC DNA]</scope>
    <source>
        <strain evidence="1 2">DAOM 227022</strain>
    </source>
</reference>
<dbReference type="STRING" id="658196.A0A397S981"/>
<dbReference type="AlphaFoldDB" id="A0A397S981"/>
<comment type="caution">
    <text evidence="1">The sequence shown here is derived from an EMBL/GenBank/DDBJ whole genome shotgun (WGS) entry which is preliminary data.</text>
</comment>
<gene>
    <name evidence="1" type="ORF">C1645_837225</name>
</gene>
<evidence type="ECO:0000313" key="1">
    <source>
        <dbReference type="EMBL" id="RIA81306.1"/>
    </source>
</evidence>
<keyword evidence="2" id="KW-1185">Reference proteome</keyword>
<dbReference type="Proteomes" id="UP000265703">
    <property type="component" value="Unassembled WGS sequence"/>
</dbReference>
<organism evidence="1 2">
    <name type="scientific">Glomus cerebriforme</name>
    <dbReference type="NCBI Taxonomy" id="658196"/>
    <lineage>
        <taxon>Eukaryota</taxon>
        <taxon>Fungi</taxon>
        <taxon>Fungi incertae sedis</taxon>
        <taxon>Mucoromycota</taxon>
        <taxon>Glomeromycotina</taxon>
        <taxon>Glomeromycetes</taxon>
        <taxon>Glomerales</taxon>
        <taxon>Glomeraceae</taxon>
        <taxon>Glomus</taxon>
    </lineage>
</organism>
<protein>
    <submittedName>
        <fullName evidence="1">Uncharacterized protein</fullName>
    </submittedName>
</protein>
<evidence type="ECO:0000313" key="2">
    <source>
        <dbReference type="Proteomes" id="UP000265703"/>
    </source>
</evidence>
<dbReference type="OrthoDB" id="2410809at2759"/>
<dbReference type="EMBL" id="QKYT01000816">
    <property type="protein sequence ID" value="RIA81306.1"/>
    <property type="molecule type" value="Genomic_DNA"/>
</dbReference>